<evidence type="ECO:0000313" key="2">
    <source>
        <dbReference type="EMBL" id="AEF81974.1"/>
    </source>
</evidence>
<reference evidence="2 3" key="2">
    <citation type="journal article" date="2011" name="ISME J.">
        <title>RNA-seq reveals cooperative metabolic interactions between two termite-gut spirochete species in co-culture.</title>
        <authorList>
            <person name="Rosenthal A.Z."/>
            <person name="Matson E.G."/>
            <person name="Eldar A."/>
            <person name="Leadbetter J.R."/>
        </authorList>
    </citation>
    <scope>NUCLEOTIDE SEQUENCE [LARGE SCALE GENOMIC DNA]</scope>
    <source>
        <strain evidence="3">ATCC BAA-888 / DSM 13862 / ZAS-9</strain>
    </source>
</reference>
<dbReference type="EMBL" id="CP001841">
    <property type="protein sequence ID" value="AEF81974.1"/>
    <property type="molecule type" value="Genomic_DNA"/>
</dbReference>
<accession>F5YFC5</accession>
<dbReference type="RefSeq" id="WP_015710624.1">
    <property type="nucleotide sequence ID" value="NC_015577.1"/>
</dbReference>
<organism evidence="2 3">
    <name type="scientific">Leadbettera azotonutricia (strain ATCC BAA-888 / DSM 13862 / ZAS-9)</name>
    <name type="common">Treponema azotonutricium</name>
    <dbReference type="NCBI Taxonomy" id="545695"/>
    <lineage>
        <taxon>Bacteria</taxon>
        <taxon>Pseudomonadati</taxon>
        <taxon>Spirochaetota</taxon>
        <taxon>Spirochaetia</taxon>
        <taxon>Spirochaetales</taxon>
        <taxon>Breznakiellaceae</taxon>
        <taxon>Leadbettera</taxon>
    </lineage>
</organism>
<proteinExistence type="predicted"/>
<sequence>MAYEVKLLKRSRIDIDEICQYKSQFYPGTVDRFLDKLEKELNSIADNPFICPEYYGNKKYHRLLVQDYLVFYRIFETAKTVRVYRILNGKRDIPAILS</sequence>
<dbReference type="InParanoid" id="F5YFC5"/>
<dbReference type="InterPro" id="IPR035093">
    <property type="entry name" value="RelE/ParE_toxin_dom_sf"/>
</dbReference>
<name>F5YFC5_LEAAZ</name>
<dbReference type="InterPro" id="IPR007712">
    <property type="entry name" value="RelE/ParE_toxin"/>
</dbReference>
<dbReference type="KEGG" id="taz:TREAZ_1379"/>
<dbReference type="eggNOG" id="COG3668">
    <property type="taxonomic scope" value="Bacteria"/>
</dbReference>
<reference evidence="3" key="1">
    <citation type="submission" date="2009-12" db="EMBL/GenBank/DDBJ databases">
        <title>Complete sequence of Treponema azotonutricium strain ZAS-9.</title>
        <authorList>
            <person name="Tetu S.G."/>
            <person name="Matson E."/>
            <person name="Ren Q."/>
            <person name="Seshadri R."/>
            <person name="Elbourne L."/>
            <person name="Hassan K.A."/>
            <person name="Durkin A."/>
            <person name="Radune D."/>
            <person name="Mohamoud Y."/>
            <person name="Shay R."/>
            <person name="Jin S."/>
            <person name="Zhang X."/>
            <person name="Lucey K."/>
            <person name="Ballor N.R."/>
            <person name="Ottesen E."/>
            <person name="Rosenthal R."/>
            <person name="Allen A."/>
            <person name="Leadbetter J.R."/>
            <person name="Paulsen I.T."/>
        </authorList>
    </citation>
    <scope>NUCLEOTIDE SEQUENCE [LARGE SCALE GENOMIC DNA]</scope>
    <source>
        <strain evidence="3">ATCC BAA-888 / DSM 13862 / ZAS-9</strain>
    </source>
</reference>
<protein>
    <submittedName>
        <fullName evidence="2">Plasmid stabilization system</fullName>
    </submittedName>
</protein>
<dbReference type="HOGENOM" id="CLU_147162_6_2_12"/>
<dbReference type="OrthoDB" id="9798046at2"/>
<dbReference type="Proteomes" id="UP000009222">
    <property type="component" value="Chromosome"/>
</dbReference>
<keyword evidence="1" id="KW-1277">Toxin-antitoxin system</keyword>
<dbReference type="STRING" id="545695.TREAZ_1379"/>
<evidence type="ECO:0000256" key="1">
    <source>
        <dbReference type="ARBA" id="ARBA00022649"/>
    </source>
</evidence>
<keyword evidence="3" id="KW-1185">Reference proteome</keyword>
<dbReference type="Gene3D" id="3.30.2310.20">
    <property type="entry name" value="RelE-like"/>
    <property type="match status" value="1"/>
</dbReference>
<dbReference type="Pfam" id="PF05016">
    <property type="entry name" value="ParE_toxin"/>
    <property type="match status" value="1"/>
</dbReference>
<dbReference type="AlphaFoldDB" id="F5YFC5"/>
<gene>
    <name evidence="2" type="ordered locus">TREAZ_1379</name>
</gene>
<evidence type="ECO:0000313" key="3">
    <source>
        <dbReference type="Proteomes" id="UP000009222"/>
    </source>
</evidence>
<dbReference type="SUPFAM" id="SSF143011">
    <property type="entry name" value="RelE-like"/>
    <property type="match status" value="1"/>
</dbReference>